<dbReference type="Proteomes" id="UP000813463">
    <property type="component" value="Chromosome 6"/>
</dbReference>
<evidence type="ECO:0000313" key="4">
    <source>
        <dbReference type="RefSeq" id="XP_056689873.1"/>
    </source>
</evidence>
<proteinExistence type="predicted"/>
<evidence type="ECO:0000313" key="3">
    <source>
        <dbReference type="Proteomes" id="UP000813463"/>
    </source>
</evidence>
<dbReference type="InterPro" id="IPR019557">
    <property type="entry name" value="AminoTfrase-like_pln_mobile"/>
</dbReference>
<dbReference type="GeneID" id="130464351"/>
<gene>
    <name evidence="4" type="primary">LOC130464351</name>
</gene>
<feature type="domain" description="Aminotransferase-like plant mobile" evidence="2">
    <location>
        <begin position="126"/>
        <end position="307"/>
    </location>
</feature>
<sequence length="316" mass="35095">MPRHTRRKLAESSVVRAAEEDASDDKAAAINAPGGGMVPRDAPAFPGAGWTPSDLVFRPDWHLSQRPRAGMADGKSFRTYWSLVEVQRAFKALRAGEAMEIWSQMGLADFWRTMGGSSRRTGIKNRLWALLELWWDTTNTFHMAWGEITVTPFEFAMITGLPFSERNVTFDSELTWRSAAARDLLGPVVDLSEDDTQASVKVLVDAICGEGVSAEQKVRLFLLVLVSKVIAPSRNSRVHISFLSALRDLRAVPSYNWGGLAYSHLLYEMGRASRTALGSDPSMAALRSVLEIWIYEPFPTLAPERIRDAAYPYAAS</sequence>
<keyword evidence="3" id="KW-1185">Reference proteome</keyword>
<evidence type="ECO:0000259" key="2">
    <source>
        <dbReference type="Pfam" id="PF10536"/>
    </source>
</evidence>
<evidence type="ECO:0000256" key="1">
    <source>
        <dbReference type="SAM" id="MobiDB-lite"/>
    </source>
</evidence>
<dbReference type="PANTHER" id="PTHR46033:SF8">
    <property type="entry name" value="PROTEIN MAINTENANCE OF MERISTEMS-LIKE"/>
    <property type="match status" value="1"/>
</dbReference>
<organism evidence="3 4">
    <name type="scientific">Spinacia oleracea</name>
    <name type="common">Spinach</name>
    <dbReference type="NCBI Taxonomy" id="3562"/>
    <lineage>
        <taxon>Eukaryota</taxon>
        <taxon>Viridiplantae</taxon>
        <taxon>Streptophyta</taxon>
        <taxon>Embryophyta</taxon>
        <taxon>Tracheophyta</taxon>
        <taxon>Spermatophyta</taxon>
        <taxon>Magnoliopsida</taxon>
        <taxon>eudicotyledons</taxon>
        <taxon>Gunneridae</taxon>
        <taxon>Pentapetalae</taxon>
        <taxon>Caryophyllales</taxon>
        <taxon>Chenopodiaceae</taxon>
        <taxon>Chenopodioideae</taxon>
        <taxon>Anserineae</taxon>
        <taxon>Spinacia</taxon>
    </lineage>
</organism>
<dbReference type="Pfam" id="PF10536">
    <property type="entry name" value="PMD"/>
    <property type="match status" value="1"/>
</dbReference>
<name>A0ABM3R2M0_SPIOL</name>
<protein>
    <submittedName>
        <fullName evidence="4">Protein MAINTENANCE OF MERISTEMS-like</fullName>
    </submittedName>
</protein>
<dbReference type="RefSeq" id="XP_056689873.1">
    <property type="nucleotide sequence ID" value="XM_056833895.1"/>
</dbReference>
<dbReference type="PANTHER" id="PTHR46033">
    <property type="entry name" value="PROTEIN MAIN-LIKE 2"/>
    <property type="match status" value="1"/>
</dbReference>
<dbReference type="InterPro" id="IPR044824">
    <property type="entry name" value="MAIN-like"/>
</dbReference>
<reference evidence="3" key="1">
    <citation type="journal article" date="2021" name="Nat. Commun.">
        <title>Genomic analyses provide insights into spinach domestication and the genetic basis of agronomic traits.</title>
        <authorList>
            <person name="Cai X."/>
            <person name="Sun X."/>
            <person name="Xu C."/>
            <person name="Sun H."/>
            <person name="Wang X."/>
            <person name="Ge C."/>
            <person name="Zhang Z."/>
            <person name="Wang Q."/>
            <person name="Fei Z."/>
            <person name="Jiao C."/>
            <person name="Wang Q."/>
        </authorList>
    </citation>
    <scope>NUCLEOTIDE SEQUENCE [LARGE SCALE GENOMIC DNA]</scope>
    <source>
        <strain evidence="3">cv. Varoflay</strain>
    </source>
</reference>
<reference evidence="4" key="2">
    <citation type="submission" date="2025-08" db="UniProtKB">
        <authorList>
            <consortium name="RefSeq"/>
        </authorList>
    </citation>
    <scope>IDENTIFICATION</scope>
    <source>
        <tissue evidence="4">Leaf</tissue>
    </source>
</reference>
<accession>A0ABM3R2M0</accession>
<feature type="region of interest" description="Disordered" evidence="1">
    <location>
        <begin position="1"/>
        <end position="24"/>
    </location>
</feature>